<dbReference type="Proteomes" id="UP001327093">
    <property type="component" value="Unassembled WGS sequence"/>
</dbReference>
<gene>
    <name evidence="1" type="ORF">R4I43_04360</name>
</gene>
<evidence type="ECO:0000313" key="1">
    <source>
        <dbReference type="EMBL" id="MEB3366630.1"/>
    </source>
</evidence>
<reference evidence="1 2" key="1">
    <citation type="submission" date="2023-10" db="EMBL/GenBank/DDBJ databases">
        <title>Saccharopolyspora sp. nov., isolated from mangrove soil.</title>
        <authorList>
            <person name="Lu Y."/>
            <person name="Liu W."/>
        </authorList>
    </citation>
    <scope>NUCLEOTIDE SEQUENCE [LARGE SCALE GENOMIC DNA]</scope>
    <source>
        <strain evidence="1 2">S2-29</strain>
    </source>
</reference>
<organism evidence="1 2">
    <name type="scientific">Saccharopolyspora mangrovi</name>
    <dbReference type="NCBI Taxonomy" id="3082379"/>
    <lineage>
        <taxon>Bacteria</taxon>
        <taxon>Bacillati</taxon>
        <taxon>Actinomycetota</taxon>
        <taxon>Actinomycetes</taxon>
        <taxon>Pseudonocardiales</taxon>
        <taxon>Pseudonocardiaceae</taxon>
        <taxon>Saccharopolyspora</taxon>
    </lineage>
</organism>
<sequence length="105" mass="10747">MATAVSAIEKSWKNRSSRHFRWDDAFRAGVCDLGAGGVMIEEFVPVAGGFELVADQIGGDSGEPGADVAALVGHGVQTSQRAQEGLAGQVLGHGLVAETGLQVAV</sequence>
<comment type="caution">
    <text evidence="1">The sequence shown here is derived from an EMBL/GenBank/DDBJ whole genome shotgun (WGS) entry which is preliminary data.</text>
</comment>
<dbReference type="EMBL" id="JAWLNX010000002">
    <property type="protein sequence ID" value="MEB3366630.1"/>
    <property type="molecule type" value="Genomic_DNA"/>
</dbReference>
<protein>
    <submittedName>
        <fullName evidence="1">Uncharacterized protein</fullName>
    </submittedName>
</protein>
<accession>A0ABU6A5E5</accession>
<evidence type="ECO:0000313" key="2">
    <source>
        <dbReference type="Proteomes" id="UP001327093"/>
    </source>
</evidence>
<keyword evidence="2" id="KW-1185">Reference proteome</keyword>
<proteinExistence type="predicted"/>
<name>A0ABU6A5E5_9PSEU</name>